<keyword evidence="1" id="KW-1133">Transmembrane helix</keyword>
<sequence length="473" mass="53037">MAGIGFELQRLTHKGDLSSHVRAVFHASMVIAGPWLMFILCVLFISLLTEQKLGLPLLTGFRTKLIYILGLSLLTSAPVLIIAIRMASDSIYFRKFHLIPQIYLGALYVCALVTAIVSAPILIMLLNVPLHDVICIIISCVIASLLWIALGFSSSLQSYRSVSLSFATGLLLTTGLIIYSTVHNPSEFHLLSAFSLGFLLCFLWLSIEVLFTFPTSHYAFKATLTYVAGAMKRYWPLALAAIFNISALWVDKVIIWQSAEGQLLPSGLRHAPAYDSSIFIAQLLLIPPLALFLIEAETNFFRNFRSYIQTITGHGTLVEIREKSENLKTEAIYTLGRITLIQLALCALLVLFSPMVVEYLNFEYRQAAIIRIAAISVLFQFLFFAASTTLIFINKNMENMLLQLAFLLLNASCTYTTLFLPREYLGFGYFVACLTASFLAVATLQNAFRKLDQHIFFQARLSLRPNTWYEALR</sequence>
<feature type="transmembrane region" description="Helical" evidence="1">
    <location>
        <begin position="426"/>
        <end position="444"/>
    </location>
</feature>
<dbReference type="EMBL" id="FOSK01000003">
    <property type="protein sequence ID" value="SFK25740.1"/>
    <property type="molecule type" value="Genomic_DNA"/>
</dbReference>
<gene>
    <name evidence="2" type="ORF">SAMN04488518_103296</name>
</gene>
<reference evidence="2 3" key="1">
    <citation type="submission" date="2016-10" db="EMBL/GenBank/DDBJ databases">
        <authorList>
            <person name="Varghese N."/>
            <person name="Submissions S."/>
        </authorList>
    </citation>
    <scope>NUCLEOTIDE SEQUENCE [LARGE SCALE GENOMIC DNA]</scope>
    <source>
        <strain evidence="2 3">DSM 16392</strain>
    </source>
</reference>
<feature type="transmembrane region" description="Helical" evidence="1">
    <location>
        <begin position="130"/>
        <end position="150"/>
    </location>
</feature>
<proteinExistence type="predicted"/>
<feature type="transmembrane region" description="Helical" evidence="1">
    <location>
        <begin position="21"/>
        <end position="45"/>
    </location>
</feature>
<feature type="transmembrane region" description="Helical" evidence="1">
    <location>
        <begin position="400"/>
        <end position="420"/>
    </location>
</feature>
<keyword evidence="1" id="KW-0812">Transmembrane</keyword>
<feature type="transmembrane region" description="Helical" evidence="1">
    <location>
        <begin position="105"/>
        <end position="124"/>
    </location>
</feature>
<dbReference type="Proteomes" id="UP000199598">
    <property type="component" value="Unassembled WGS sequence"/>
</dbReference>
<accession>A0A1I3Y1W9</accession>
<protein>
    <submittedName>
        <fullName evidence="2">Uncharacterized membrane protein</fullName>
    </submittedName>
</protein>
<dbReference type="InterPro" id="IPR031617">
    <property type="entry name" value="PelG"/>
</dbReference>
<feature type="transmembrane region" description="Helical" evidence="1">
    <location>
        <begin position="368"/>
        <end position="393"/>
    </location>
</feature>
<dbReference type="RefSeq" id="WP_093518360.1">
    <property type="nucleotide sequence ID" value="NZ_FOSK01000003.1"/>
</dbReference>
<comment type="caution">
    <text evidence="2">The sequence shown here is derived from an EMBL/GenBank/DDBJ whole genome shotgun (WGS) entry which is preliminary data.</text>
</comment>
<dbReference type="Pfam" id="PF16933">
    <property type="entry name" value="PelG"/>
    <property type="match status" value="1"/>
</dbReference>
<feature type="transmembrane region" description="Helical" evidence="1">
    <location>
        <begin position="162"/>
        <end position="182"/>
    </location>
</feature>
<keyword evidence="3" id="KW-1185">Reference proteome</keyword>
<feature type="transmembrane region" description="Helical" evidence="1">
    <location>
        <begin position="65"/>
        <end position="84"/>
    </location>
</feature>
<evidence type="ECO:0000313" key="2">
    <source>
        <dbReference type="EMBL" id="SFK25740.1"/>
    </source>
</evidence>
<feature type="transmembrane region" description="Helical" evidence="1">
    <location>
        <begin position="276"/>
        <end position="294"/>
    </location>
</feature>
<evidence type="ECO:0000256" key="1">
    <source>
        <dbReference type="SAM" id="Phobius"/>
    </source>
</evidence>
<feature type="transmembrane region" description="Helical" evidence="1">
    <location>
        <begin position="234"/>
        <end position="256"/>
    </location>
</feature>
<feature type="transmembrane region" description="Helical" evidence="1">
    <location>
        <begin position="188"/>
        <end position="213"/>
    </location>
</feature>
<organism evidence="2 3">
    <name type="scientific">Pseudovibrio ascidiaceicola</name>
    <dbReference type="NCBI Taxonomy" id="285279"/>
    <lineage>
        <taxon>Bacteria</taxon>
        <taxon>Pseudomonadati</taxon>
        <taxon>Pseudomonadota</taxon>
        <taxon>Alphaproteobacteria</taxon>
        <taxon>Hyphomicrobiales</taxon>
        <taxon>Stappiaceae</taxon>
        <taxon>Pseudovibrio</taxon>
    </lineage>
</organism>
<keyword evidence="1" id="KW-0472">Membrane</keyword>
<name>A0A1I3Y1W9_9HYPH</name>
<evidence type="ECO:0000313" key="3">
    <source>
        <dbReference type="Proteomes" id="UP000199598"/>
    </source>
</evidence>
<feature type="transmembrane region" description="Helical" evidence="1">
    <location>
        <begin position="331"/>
        <end position="356"/>
    </location>
</feature>